<evidence type="ECO:0000313" key="2">
    <source>
        <dbReference type="EMBL" id="KNB19998.1"/>
    </source>
</evidence>
<evidence type="ECO:0000313" key="3">
    <source>
        <dbReference type="Proteomes" id="UP000009097"/>
    </source>
</evidence>
<protein>
    <submittedName>
        <fullName evidence="2">Uncharacterized protein</fullName>
    </submittedName>
</protein>
<feature type="compositionally biased region" description="Polar residues" evidence="1">
    <location>
        <begin position="179"/>
        <end position="194"/>
    </location>
</feature>
<feature type="region of interest" description="Disordered" evidence="1">
    <location>
        <begin position="137"/>
        <end position="224"/>
    </location>
</feature>
<dbReference type="VEuPathDB" id="FungiDB:FOXG_17253"/>
<dbReference type="OrthoDB" id="10473789at2759"/>
<dbReference type="RefSeq" id="XP_018258043.1">
    <property type="nucleotide sequence ID" value="XM_018397271.1"/>
</dbReference>
<dbReference type="EMBL" id="DS231738">
    <property type="protein sequence ID" value="KNB19998.1"/>
    <property type="molecule type" value="Genomic_DNA"/>
</dbReference>
<evidence type="ECO:0000256" key="1">
    <source>
        <dbReference type="SAM" id="MobiDB-lite"/>
    </source>
</evidence>
<dbReference type="GeneID" id="28958041"/>
<reference evidence="2" key="2">
    <citation type="journal article" date="2010" name="Nature">
        <title>Comparative genomics reveals mobile pathogenicity chromosomes in Fusarium.</title>
        <authorList>
            <person name="Ma L.J."/>
            <person name="van der Does H.C."/>
            <person name="Borkovich K.A."/>
            <person name="Coleman J.J."/>
            <person name="Daboussi M.J."/>
            <person name="Di Pietro A."/>
            <person name="Dufresne M."/>
            <person name="Freitag M."/>
            <person name="Grabherr M."/>
            <person name="Henrissat B."/>
            <person name="Houterman P.M."/>
            <person name="Kang S."/>
            <person name="Shim W.B."/>
            <person name="Woloshuk C."/>
            <person name="Xie X."/>
            <person name="Xu J.R."/>
            <person name="Antoniw J."/>
            <person name="Baker S.E."/>
            <person name="Bluhm B.H."/>
            <person name="Breakspear A."/>
            <person name="Brown D.W."/>
            <person name="Butchko R.A."/>
            <person name="Chapman S."/>
            <person name="Coulson R."/>
            <person name="Coutinho P.M."/>
            <person name="Danchin E.G."/>
            <person name="Diener A."/>
            <person name="Gale L.R."/>
            <person name="Gardiner D.M."/>
            <person name="Goff S."/>
            <person name="Hammond-Kosack K.E."/>
            <person name="Hilburn K."/>
            <person name="Hua-Van A."/>
            <person name="Jonkers W."/>
            <person name="Kazan K."/>
            <person name="Kodira C.D."/>
            <person name="Koehrsen M."/>
            <person name="Kumar L."/>
            <person name="Lee Y.H."/>
            <person name="Li L."/>
            <person name="Manners J.M."/>
            <person name="Miranda-Saavedra D."/>
            <person name="Mukherjee M."/>
            <person name="Park G."/>
            <person name="Park J."/>
            <person name="Park S.Y."/>
            <person name="Proctor R.H."/>
            <person name="Regev A."/>
            <person name="Ruiz-Roldan M.C."/>
            <person name="Sain D."/>
            <person name="Sakthikumar S."/>
            <person name="Sykes S."/>
            <person name="Schwartz D.C."/>
            <person name="Turgeon B.G."/>
            <person name="Wapinski I."/>
            <person name="Yoder O."/>
            <person name="Young S."/>
            <person name="Zeng Q."/>
            <person name="Zhou S."/>
            <person name="Galagan J."/>
            <person name="Cuomo C.A."/>
            <person name="Kistler H.C."/>
            <person name="Rep M."/>
        </authorList>
    </citation>
    <scope>NUCLEOTIDE SEQUENCE [LARGE SCALE GENOMIC DNA]</scope>
    <source>
        <strain evidence="2">4287</strain>
    </source>
</reference>
<reference evidence="2" key="1">
    <citation type="submission" date="2007-04" db="EMBL/GenBank/DDBJ databases">
        <authorList>
            <consortium name="The Broad Institute Genome Sequencing Platform"/>
            <person name="Birren B."/>
            <person name="Lander E."/>
            <person name="Galagan J."/>
            <person name="Nusbaum C."/>
            <person name="Devon K."/>
            <person name="Ma L.-J."/>
            <person name="Jaffe D."/>
            <person name="Butler J."/>
            <person name="Alvarez P."/>
            <person name="Gnerre S."/>
            <person name="Grabherr M."/>
            <person name="Kleber M."/>
            <person name="Mauceli E."/>
            <person name="Brockman W."/>
            <person name="MacCallum I.A."/>
            <person name="Young S."/>
            <person name="LaButti K."/>
            <person name="DeCaprio D."/>
            <person name="Crawford M."/>
            <person name="Koehrsen M."/>
            <person name="Engels R."/>
            <person name="Montgomery P."/>
            <person name="Pearson M."/>
            <person name="Howarth C."/>
            <person name="Larson L."/>
            <person name="White J."/>
            <person name="O'Leary S."/>
            <person name="Kodira C."/>
            <person name="Zeng Q."/>
            <person name="Yandava C."/>
            <person name="Alvarado L."/>
            <person name="Kistler C."/>
            <person name="Shim W.-B."/>
            <person name="Kang S."/>
            <person name="Woloshuk C."/>
        </authorList>
    </citation>
    <scope>NUCLEOTIDE SEQUENCE</scope>
    <source>
        <strain evidence="2">4287</strain>
    </source>
</reference>
<dbReference type="KEGG" id="fox:FOXG_17253"/>
<proteinExistence type="predicted"/>
<feature type="compositionally biased region" description="Acidic residues" evidence="1">
    <location>
        <begin position="152"/>
        <end position="163"/>
    </location>
</feature>
<feature type="compositionally biased region" description="Polar residues" evidence="1">
    <location>
        <begin position="139"/>
        <end position="148"/>
    </location>
</feature>
<dbReference type="AlphaFoldDB" id="A0A0J9WAU4"/>
<accession>A0A0J9WAU4</accession>
<name>A0A0J9WAU4_FUSO4</name>
<organism evidence="2 3">
    <name type="scientific">Fusarium oxysporum f. sp. lycopersici (strain 4287 / CBS 123668 / FGSC 9935 / NRRL 34936)</name>
    <name type="common">Fusarium vascular wilt of tomato</name>
    <dbReference type="NCBI Taxonomy" id="426428"/>
    <lineage>
        <taxon>Eukaryota</taxon>
        <taxon>Fungi</taxon>
        <taxon>Dikarya</taxon>
        <taxon>Ascomycota</taxon>
        <taxon>Pezizomycotina</taxon>
        <taxon>Sordariomycetes</taxon>
        <taxon>Hypocreomycetidae</taxon>
        <taxon>Hypocreales</taxon>
        <taxon>Nectriaceae</taxon>
        <taxon>Fusarium</taxon>
        <taxon>Fusarium oxysporum species complex</taxon>
    </lineage>
</organism>
<gene>
    <name evidence="2" type="ORF">FOXG_17253</name>
</gene>
<dbReference type="Proteomes" id="UP000009097">
    <property type="component" value="Unassembled WGS sequence"/>
</dbReference>
<sequence>MKNRIITSGLTSTANESSTTVRLIQGRIQEDLYEGKSAGINKEILGKIESRLASCQLDKVTVICASNYVWEGDFEDGLYIVGGACQIQLRIAGLAGDKMKVDATEHHTTCSLSRDSEGLDETIRSTDLDIYESYDKGSKFSSSGQLTPGSGDDSDCGPFDDEPAPVPPPEHPGEDYTVDSLSRESTWGSDNGTSADEIVESAQRSAHSESDALSTEYDLPPSAPSTMIITGHGDESIEISNISQGDNAVFIFGSGISEDLMETLLPHRSS</sequence>